<proteinExistence type="predicted"/>
<organism evidence="1 2">
    <name type="scientific">Tetrapyrgos nigripes</name>
    <dbReference type="NCBI Taxonomy" id="182062"/>
    <lineage>
        <taxon>Eukaryota</taxon>
        <taxon>Fungi</taxon>
        <taxon>Dikarya</taxon>
        <taxon>Basidiomycota</taxon>
        <taxon>Agaricomycotina</taxon>
        <taxon>Agaricomycetes</taxon>
        <taxon>Agaricomycetidae</taxon>
        <taxon>Agaricales</taxon>
        <taxon>Marasmiineae</taxon>
        <taxon>Marasmiaceae</taxon>
        <taxon>Tetrapyrgos</taxon>
    </lineage>
</organism>
<dbReference type="Proteomes" id="UP000559256">
    <property type="component" value="Unassembled WGS sequence"/>
</dbReference>
<evidence type="ECO:0000313" key="2">
    <source>
        <dbReference type="Proteomes" id="UP000559256"/>
    </source>
</evidence>
<gene>
    <name evidence="1" type="ORF">D9758_016457</name>
</gene>
<evidence type="ECO:0000313" key="1">
    <source>
        <dbReference type="EMBL" id="KAF5339064.1"/>
    </source>
</evidence>
<keyword evidence="2" id="KW-1185">Reference proteome</keyword>
<accession>A0A8H5CC74</accession>
<comment type="caution">
    <text evidence="1">The sequence shown here is derived from an EMBL/GenBank/DDBJ whole genome shotgun (WGS) entry which is preliminary data.</text>
</comment>
<dbReference type="EMBL" id="JAACJM010000188">
    <property type="protein sequence ID" value="KAF5339064.1"/>
    <property type="molecule type" value="Genomic_DNA"/>
</dbReference>
<name>A0A8H5CC74_9AGAR</name>
<reference evidence="1 2" key="1">
    <citation type="journal article" date="2020" name="ISME J.">
        <title>Uncovering the hidden diversity of litter-decomposition mechanisms in mushroom-forming fungi.</title>
        <authorList>
            <person name="Floudas D."/>
            <person name="Bentzer J."/>
            <person name="Ahren D."/>
            <person name="Johansson T."/>
            <person name="Persson P."/>
            <person name="Tunlid A."/>
        </authorList>
    </citation>
    <scope>NUCLEOTIDE SEQUENCE [LARGE SCALE GENOMIC DNA]</scope>
    <source>
        <strain evidence="1 2">CBS 291.85</strain>
    </source>
</reference>
<sequence length="148" mass="17209">MLYCYWISDELFQLLLLFYRCCDMPGRGSMQQRPWGSRKSFRRAAMIHITARPVHLVDCRRRAMIASSRWGLDWVWNKRGGYAGSLEHQNEGDRARLHFKGFSTLPNANIHFTQCLNPVLIPNQPLQTRRAFRASSTSTSSRPFLAFT</sequence>
<dbReference type="AlphaFoldDB" id="A0A8H5CC74"/>
<protein>
    <submittedName>
        <fullName evidence="1">Uncharacterized protein</fullName>
    </submittedName>
</protein>